<accession>A0ABY6MX56</accession>
<evidence type="ECO:0000256" key="1">
    <source>
        <dbReference type="SAM" id="SignalP"/>
    </source>
</evidence>
<keyword evidence="4" id="KW-1185">Reference proteome</keyword>
<evidence type="ECO:0000259" key="2">
    <source>
        <dbReference type="Pfam" id="PF07589"/>
    </source>
</evidence>
<gene>
    <name evidence="3" type="ORF">NKI27_09700</name>
</gene>
<evidence type="ECO:0000313" key="4">
    <source>
        <dbReference type="Proteomes" id="UP001163739"/>
    </source>
</evidence>
<feature type="domain" description="Ice-binding protein C-terminal" evidence="2">
    <location>
        <begin position="158"/>
        <end position="174"/>
    </location>
</feature>
<keyword evidence="1" id="KW-0732">Signal</keyword>
<dbReference type="EMBL" id="CP100390">
    <property type="protein sequence ID" value="UZE94369.1"/>
    <property type="molecule type" value="Genomic_DNA"/>
</dbReference>
<organism evidence="3 4">
    <name type="scientific">Alkalimarinus alittae</name>
    <dbReference type="NCBI Taxonomy" id="2961619"/>
    <lineage>
        <taxon>Bacteria</taxon>
        <taxon>Pseudomonadati</taxon>
        <taxon>Pseudomonadota</taxon>
        <taxon>Gammaproteobacteria</taxon>
        <taxon>Alteromonadales</taxon>
        <taxon>Alteromonadaceae</taxon>
        <taxon>Alkalimarinus</taxon>
    </lineage>
</organism>
<feature type="chain" id="PRO_5047076516" evidence="1">
    <location>
        <begin position="19"/>
        <end position="186"/>
    </location>
</feature>
<reference evidence="3" key="1">
    <citation type="submission" date="2022-06" db="EMBL/GenBank/DDBJ databases">
        <title>Alkalimarinus sp. nov., isolated from gut of a Alitta virens.</title>
        <authorList>
            <person name="Yang A.I."/>
            <person name="Shin N.-R."/>
        </authorList>
    </citation>
    <scope>NUCLEOTIDE SEQUENCE</scope>
    <source>
        <strain evidence="3">A2M4</strain>
    </source>
</reference>
<dbReference type="InterPro" id="IPR013424">
    <property type="entry name" value="Ice-binding_C"/>
</dbReference>
<proteinExistence type="predicted"/>
<evidence type="ECO:0000313" key="3">
    <source>
        <dbReference type="EMBL" id="UZE94369.1"/>
    </source>
</evidence>
<dbReference type="Proteomes" id="UP001163739">
    <property type="component" value="Chromosome"/>
</dbReference>
<dbReference type="RefSeq" id="WP_265045864.1">
    <property type="nucleotide sequence ID" value="NZ_CP100390.1"/>
</dbReference>
<sequence length="186" mass="20737">MKKSLLALTLLAPVVCQAQMITFAGDAGFTYFDHDHTPISKPGNHFMLTVDDTNPLEIFGLSLEIDGIGYNLDKSMGVRYSHELPSYVGEGMPVLNASGYFNNTDGETGFEWSLHLEFANNEPYTSYKITDNSLENFFTFETPDEGYFNNPFFREVIVPEPSSLTLIGLGLLGVLYPSRKSTLRRG</sequence>
<protein>
    <submittedName>
        <fullName evidence="3">PEP-CTERM sorting domain-containing protein</fullName>
    </submittedName>
</protein>
<dbReference type="Pfam" id="PF07589">
    <property type="entry name" value="PEP-CTERM"/>
    <property type="match status" value="1"/>
</dbReference>
<feature type="signal peptide" evidence="1">
    <location>
        <begin position="1"/>
        <end position="18"/>
    </location>
</feature>
<name>A0ABY6MX56_9ALTE</name>